<comment type="caution">
    <text evidence="2">The sequence shown here is derived from an EMBL/GenBank/DDBJ whole genome shotgun (WGS) entry which is preliminary data.</text>
</comment>
<dbReference type="OrthoDB" id="6668483at2"/>
<protein>
    <recommendedName>
        <fullName evidence="1">DUF4055 domain-containing protein</fullName>
    </recommendedName>
</protein>
<dbReference type="PATRIC" id="fig|421052.3.peg.2608"/>
<accession>S3MTL3</accession>
<evidence type="ECO:0000313" key="3">
    <source>
        <dbReference type="Proteomes" id="UP000014568"/>
    </source>
</evidence>
<sequence length="471" mass="53272">MAGITTKHADYDANIALWKKVDDVCKGQKTIKDAGKTYLPVPETFGSGDAERYKDYLGRAVFYGVTGRTLGSYVGTAFNKLPDFTRPDELEYLERNADGAGRSIFQCSQRMLRSILKQYRCGVYVDYPTVAASKNRAEDKIKGAYPMIHILKATVVEDWDHIVVGNQRKLSFVKIRESLSEREPDGFSSKTQDQYRVLRLEQSEQGFVYTVQVYILDKDKNWVPQEKIIPTDYSGATWEYIPFTFCGAVDNTDEINNAPLLDLADLNLAHYRNSADVEESGFIIGQPILSLPDVTDHQYEIIKKDKVSFGSRSGFPTKVEIVQAEENNLAKQLMNEKMTAMKELGARLIEVGSANKTATQADNEDSIQHSVVSLAVSNISEALTMALRWCAKFALPNHELGPNELNYLISQDFNKPKFSEERAKRLYDAAISEHLPWSVWYKYEQTGAFSELSFEEMRIKLDQEKAGGFDE</sequence>
<dbReference type="Proteomes" id="UP000014568">
    <property type="component" value="Unassembled WGS sequence"/>
</dbReference>
<dbReference type="InterPro" id="IPR025129">
    <property type="entry name" value="DUF4055"/>
</dbReference>
<dbReference type="eggNOG" id="ENOG502ZAE8">
    <property type="taxonomic scope" value="Bacteria"/>
</dbReference>
<reference evidence="2 3" key="1">
    <citation type="submission" date="2013-06" db="EMBL/GenBank/DDBJ databases">
        <title>The Genome Sequence of Acinetobacter rudis CIP 110305.</title>
        <authorList>
            <consortium name="The Broad Institute Genome Sequencing Platform"/>
            <consortium name="The Broad Institute Genome Sequencing Center for Infectious Disease"/>
            <person name="Cerqueira G."/>
            <person name="Feldgarden M."/>
            <person name="Courvalin P."/>
            <person name="Perichon B."/>
            <person name="Grillot-Courvalin C."/>
            <person name="Clermont D."/>
            <person name="Rocha E."/>
            <person name="Yoon E.-J."/>
            <person name="Nemec A."/>
            <person name="Young S.K."/>
            <person name="Zeng Q."/>
            <person name="Gargeya S."/>
            <person name="Fitzgerald M."/>
            <person name="Abouelleil A."/>
            <person name="Alvarado L."/>
            <person name="Berlin A.M."/>
            <person name="Chapman S.B."/>
            <person name="Dewar J."/>
            <person name="Goldberg J."/>
            <person name="Griggs A."/>
            <person name="Gujja S."/>
            <person name="Hansen M."/>
            <person name="Howarth C."/>
            <person name="Imamovic A."/>
            <person name="Larimer J."/>
            <person name="McCowan C."/>
            <person name="Murphy C."/>
            <person name="Pearson M."/>
            <person name="Priest M."/>
            <person name="Roberts A."/>
            <person name="Saif S."/>
            <person name="Shea T."/>
            <person name="Sykes S."/>
            <person name="Wortman J."/>
            <person name="Nusbaum C."/>
            <person name="Birren B."/>
        </authorList>
    </citation>
    <scope>NUCLEOTIDE SEQUENCE [LARGE SCALE GENOMIC DNA]</scope>
    <source>
        <strain evidence="2 3">CIP 110305</strain>
    </source>
</reference>
<dbReference type="Pfam" id="PF13264">
    <property type="entry name" value="DUF4055"/>
    <property type="match status" value="1"/>
</dbReference>
<evidence type="ECO:0000313" key="2">
    <source>
        <dbReference type="EMBL" id="EPF71130.1"/>
    </source>
</evidence>
<organism evidence="2 3">
    <name type="scientific">Acinetobacter rudis CIP 110305</name>
    <dbReference type="NCBI Taxonomy" id="421052"/>
    <lineage>
        <taxon>Bacteria</taxon>
        <taxon>Pseudomonadati</taxon>
        <taxon>Pseudomonadota</taxon>
        <taxon>Gammaproteobacteria</taxon>
        <taxon>Moraxellales</taxon>
        <taxon>Moraxellaceae</taxon>
        <taxon>Acinetobacter</taxon>
    </lineage>
</organism>
<name>S3MTL3_9GAMM</name>
<dbReference type="EMBL" id="ATGI01000033">
    <property type="protein sequence ID" value="EPF71130.1"/>
    <property type="molecule type" value="Genomic_DNA"/>
</dbReference>
<keyword evidence="3" id="KW-1185">Reference proteome</keyword>
<evidence type="ECO:0000259" key="1">
    <source>
        <dbReference type="Pfam" id="PF13264"/>
    </source>
</evidence>
<proteinExistence type="predicted"/>
<dbReference type="STRING" id="632955.GCA_000829675_03098"/>
<feature type="domain" description="DUF4055" evidence="1">
    <location>
        <begin position="259"/>
        <end position="393"/>
    </location>
</feature>
<dbReference type="HOGENOM" id="CLU_041779_1_0_6"/>
<gene>
    <name evidence="2" type="ORF">F945_02671</name>
</gene>
<dbReference type="AlphaFoldDB" id="S3MTL3"/>
<dbReference type="RefSeq" id="WP_016657063.1">
    <property type="nucleotide sequence ID" value="NZ_KE340353.1"/>
</dbReference>